<organism evidence="2 3">
    <name type="scientific">Brevundimonas vancanneytii</name>
    <dbReference type="NCBI Taxonomy" id="1325724"/>
    <lineage>
        <taxon>Bacteria</taxon>
        <taxon>Pseudomonadati</taxon>
        <taxon>Pseudomonadota</taxon>
        <taxon>Alphaproteobacteria</taxon>
        <taxon>Caulobacterales</taxon>
        <taxon>Caulobacteraceae</taxon>
        <taxon>Brevundimonas</taxon>
    </lineage>
</organism>
<evidence type="ECO:0000313" key="2">
    <source>
        <dbReference type="EMBL" id="VTO17988.1"/>
    </source>
</evidence>
<evidence type="ECO:0000259" key="1">
    <source>
        <dbReference type="Pfam" id="PF04273"/>
    </source>
</evidence>
<dbReference type="KEGG" id="bvy:NCTC9239_02615"/>
<proteinExistence type="predicted"/>
<dbReference type="GO" id="GO:0016787">
    <property type="term" value="F:hydrolase activity"/>
    <property type="evidence" value="ECO:0007669"/>
    <property type="project" value="InterPro"/>
</dbReference>
<gene>
    <name evidence="2" type="ORF">NCTC9239_02615</name>
</gene>
<accession>A0A4P1KC29</accession>
<dbReference type="Gene3D" id="3.90.190.10">
    <property type="entry name" value="Protein tyrosine phosphatase superfamily"/>
    <property type="match status" value="1"/>
</dbReference>
<dbReference type="EMBL" id="LR588407">
    <property type="protein sequence ID" value="VTO17988.1"/>
    <property type="molecule type" value="Genomic_DNA"/>
</dbReference>
<dbReference type="InterPro" id="IPR005939">
    <property type="entry name" value="BLH_phosphatase-like"/>
</dbReference>
<reference evidence="2 3" key="1">
    <citation type="submission" date="2019-04" db="EMBL/GenBank/DDBJ databases">
        <authorList>
            <consortium name="Pathogen Informatics"/>
        </authorList>
    </citation>
    <scope>NUCLEOTIDE SEQUENCE [LARGE SCALE GENOMIC DNA]</scope>
    <source>
        <strain evidence="2 3">NCTC9239</strain>
    </source>
</reference>
<evidence type="ECO:0000313" key="3">
    <source>
        <dbReference type="Proteomes" id="UP000309952"/>
    </source>
</evidence>
<dbReference type="Proteomes" id="UP000309952">
    <property type="component" value="Chromosome"/>
</dbReference>
<protein>
    <submittedName>
        <fullName evidence="2">Uncharacterized protein conserved in bacteria</fullName>
    </submittedName>
</protein>
<dbReference type="AlphaFoldDB" id="A0A4P1KC29"/>
<dbReference type="Pfam" id="PF04273">
    <property type="entry name" value="BLH_phosphatase"/>
    <property type="match status" value="1"/>
</dbReference>
<dbReference type="NCBIfam" id="TIGR01244">
    <property type="entry name" value="TIGR01244 family sulfur transferase"/>
    <property type="match status" value="1"/>
</dbReference>
<keyword evidence="3" id="KW-1185">Reference proteome</keyword>
<feature type="domain" description="Beta-lactamase hydrolase-like protein phosphatase-like" evidence="1">
    <location>
        <begin position="5"/>
        <end position="65"/>
    </location>
</feature>
<sequence>MTEDIRAAAEAAGLTFVHIPIRGGAMTPDDVARFKAALAELPQPILGYCRSGTRTTYLWALSQAGERQAEEIVALAAAAGYDVSPLGPRLEG</sequence>
<dbReference type="InterPro" id="IPR029021">
    <property type="entry name" value="Prot-tyrosine_phosphatase-like"/>
</dbReference>
<dbReference type="RefSeq" id="WP_252970170.1">
    <property type="nucleotide sequence ID" value="NZ_LR588407.1"/>
</dbReference>
<name>A0A4P1KC29_9CAUL</name>